<evidence type="ECO:0000313" key="1">
    <source>
        <dbReference type="EMBL" id="ASB87389.1"/>
    </source>
</evidence>
<dbReference type="Proteomes" id="UP000196877">
    <property type="component" value="Chromosome"/>
</dbReference>
<keyword evidence="2" id="KW-1185">Reference proteome</keyword>
<dbReference type="EMBL" id="CP021920">
    <property type="protein sequence ID" value="ASB87389.1"/>
    <property type="molecule type" value="Genomic_DNA"/>
</dbReference>
<name>A0ABM6LDN7_9BACI</name>
<gene>
    <name evidence="1" type="ORF">S101395_00835</name>
</gene>
<accession>A0ABM6LDN7</accession>
<protein>
    <submittedName>
        <fullName evidence="1">Uncharacterized protein</fullName>
    </submittedName>
</protein>
<organism evidence="1 2">
    <name type="scientific">Bacillus sonorensis</name>
    <dbReference type="NCBI Taxonomy" id="119858"/>
    <lineage>
        <taxon>Bacteria</taxon>
        <taxon>Bacillati</taxon>
        <taxon>Bacillota</taxon>
        <taxon>Bacilli</taxon>
        <taxon>Bacillales</taxon>
        <taxon>Bacillaceae</taxon>
        <taxon>Bacillus</taxon>
    </lineage>
</organism>
<reference evidence="1 2" key="1">
    <citation type="submission" date="2017-06" db="EMBL/GenBank/DDBJ databases">
        <title>Genome sequence of Bacillus sonorensis strain SRCM101395.</title>
        <authorList>
            <person name="Cho S.H."/>
        </authorList>
    </citation>
    <scope>NUCLEOTIDE SEQUENCE [LARGE SCALE GENOMIC DNA]</scope>
    <source>
        <strain evidence="1 2">SRCM101395</strain>
    </source>
</reference>
<evidence type="ECO:0000313" key="2">
    <source>
        <dbReference type="Proteomes" id="UP000196877"/>
    </source>
</evidence>
<proteinExistence type="predicted"/>
<sequence>MYFYPSYHSDQRQYYNVYPGTYPGGSPYMYGLPSLFDSPCYRECIRSGADSYFCCYICGFC</sequence>